<gene>
    <name evidence="2" type="ORF">TWF730_010181</name>
</gene>
<feature type="region of interest" description="Disordered" evidence="1">
    <location>
        <begin position="544"/>
        <end position="573"/>
    </location>
</feature>
<evidence type="ECO:0000256" key="1">
    <source>
        <dbReference type="SAM" id="MobiDB-lite"/>
    </source>
</evidence>
<sequence>MSDIPQLSLQLQSTSLASSSSSSDSASSANKDRNNNRNLSTLPIDILTHHLIPQFANPPVHLSRSPAIQVSPDSSALRQLASTSKHFRSLVKGQYKTYVQHQYPTVYAHAITTTVSPNLNSINWSSLAAHSEQLCRRWALRQFYISRVPLGVPQSSSPSTARHHDYSTHHHSQRFNSNNNNNNRDVKHSFSPCIAVSESPDGTETLVIGQGASLAVRRGEYSLWREIKRKGMTLGGADDILSVHIYNPDTILAVRSSSVEIVSNVLGKDGINDAGEDGPLRITQAADLFPSGAKNPTGGISSSCLASIASSSCSSSTRSFAITTSASTTAHSVQLFTLDSGLTTPTFPKASTLTSPLPSKPYTSTFLTNSTIATGHRTGITLHHLSNASLTAVEIPHPITSYNHALSVHSLTPLSLSPSSSSNSSILASGWSDGVTRLLDIRSNKFIAEFENPVSNEAVPIYSLLQTAPLGNLLLAGSSLHHAVEVHDLRYAGNMHSSVISDYYFNNSSSSNNFNGNGNGNATELTGEGCLLFFDSLARGNILPPTRGNNNNNNSNRRRGGKGSTAIYSLSSSSPASGKVYIGVENGVLNMDFRKRKVGKYWGAGLSSVEKVRKKEAERNTGGGVPMYWFDSVRGAGDEEGGVNGRWWCGGGKVAVKVRERR</sequence>
<feature type="region of interest" description="Disordered" evidence="1">
    <location>
        <begin position="152"/>
        <end position="183"/>
    </location>
</feature>
<accession>A0AAV9UP26</accession>
<feature type="region of interest" description="Disordered" evidence="1">
    <location>
        <begin position="1"/>
        <end position="37"/>
    </location>
</feature>
<proteinExistence type="predicted"/>
<dbReference type="EMBL" id="JAVHNS010000008">
    <property type="protein sequence ID" value="KAK6345838.1"/>
    <property type="molecule type" value="Genomic_DNA"/>
</dbReference>
<dbReference type="InterPro" id="IPR036322">
    <property type="entry name" value="WD40_repeat_dom_sf"/>
</dbReference>
<evidence type="ECO:0000313" key="2">
    <source>
        <dbReference type="EMBL" id="KAK6345838.1"/>
    </source>
</evidence>
<comment type="caution">
    <text evidence="2">The sequence shown here is derived from an EMBL/GenBank/DDBJ whole genome shotgun (WGS) entry which is preliminary data.</text>
</comment>
<dbReference type="SUPFAM" id="SSF50978">
    <property type="entry name" value="WD40 repeat-like"/>
    <property type="match status" value="1"/>
</dbReference>
<organism evidence="2 3">
    <name type="scientific">Orbilia blumenaviensis</name>
    <dbReference type="NCBI Taxonomy" id="1796055"/>
    <lineage>
        <taxon>Eukaryota</taxon>
        <taxon>Fungi</taxon>
        <taxon>Dikarya</taxon>
        <taxon>Ascomycota</taxon>
        <taxon>Pezizomycotina</taxon>
        <taxon>Orbiliomycetes</taxon>
        <taxon>Orbiliales</taxon>
        <taxon>Orbiliaceae</taxon>
        <taxon>Orbilia</taxon>
    </lineage>
</organism>
<dbReference type="Proteomes" id="UP001373714">
    <property type="component" value="Unassembled WGS sequence"/>
</dbReference>
<protein>
    <recommendedName>
        <fullName evidence="4">F-box domain-containing protein</fullName>
    </recommendedName>
</protein>
<feature type="compositionally biased region" description="Low complexity" evidence="1">
    <location>
        <begin position="7"/>
        <end position="29"/>
    </location>
</feature>
<dbReference type="AlphaFoldDB" id="A0AAV9UP26"/>
<reference evidence="2 3" key="1">
    <citation type="submission" date="2019-10" db="EMBL/GenBank/DDBJ databases">
        <authorList>
            <person name="Palmer J.M."/>
        </authorList>
    </citation>
    <scope>NUCLEOTIDE SEQUENCE [LARGE SCALE GENOMIC DNA]</scope>
    <source>
        <strain evidence="2 3">TWF730</strain>
    </source>
</reference>
<evidence type="ECO:0008006" key="4">
    <source>
        <dbReference type="Google" id="ProtNLM"/>
    </source>
</evidence>
<name>A0AAV9UP26_9PEZI</name>
<feature type="compositionally biased region" description="Low complexity" evidence="1">
    <location>
        <begin position="564"/>
        <end position="573"/>
    </location>
</feature>
<evidence type="ECO:0000313" key="3">
    <source>
        <dbReference type="Proteomes" id="UP001373714"/>
    </source>
</evidence>
<keyword evidence="3" id="KW-1185">Reference proteome</keyword>